<feature type="compositionally biased region" description="Basic residues" evidence="1">
    <location>
        <begin position="342"/>
        <end position="351"/>
    </location>
</feature>
<gene>
    <name evidence="3" type="primary">LOC108854749</name>
</gene>
<feature type="compositionally biased region" description="Polar residues" evidence="1">
    <location>
        <begin position="1117"/>
        <end position="1127"/>
    </location>
</feature>
<feature type="compositionally biased region" description="Low complexity" evidence="1">
    <location>
        <begin position="840"/>
        <end position="856"/>
    </location>
</feature>
<feature type="compositionally biased region" description="Polar residues" evidence="1">
    <location>
        <begin position="799"/>
        <end position="811"/>
    </location>
</feature>
<feature type="compositionally biased region" description="Low complexity" evidence="1">
    <location>
        <begin position="768"/>
        <end position="779"/>
    </location>
</feature>
<feature type="region of interest" description="Disordered" evidence="1">
    <location>
        <begin position="1072"/>
        <end position="1099"/>
    </location>
</feature>
<dbReference type="Proteomes" id="UP000504610">
    <property type="component" value="Chromosome 4"/>
</dbReference>
<sequence length="1145" mass="125698">MKSSTRLDSVVFQLTPTRTRCDLLVTANGKTEKIATGLLDPFLAHLKTAQDQVSKGGYSIILKPEDSDSAVWFTKGTVERFVRFVSNPDVLERVYTLETEIKQIKEAIGIQNNSEMALPVVEDDLRAKRAENTEGSRPLLQLSEEKAIVLYEPGSHPKQANGSTASDENSKVQVLKVMETRRTMLQKEQGMAFARAVAAGFEVDDMLPLISFAKSFGASRLLDACLKFMDLWKKKHETGQWVEIEAAEVMASQANISAANESGIVFANAANMHVKSPSDNKANVNQEHVHPQQPMYAPWPVHSPPGTFPVFQGYAMQQGMPYYPNYPYPSPYPSTDDSRRSSGQRKAKKYHSSSCSEDSGSEDEKGKSGRRRKSGKVVIRNINYINSKKQDHSGTESDAEEGAIVEHDNGKEESETKRTEADTGDWQAFQTFLLQDADRKDRPAADHMMEKEVAVKKRQGAGRYDPLANDEREAAKYQERDRADVQNGVVARKFRTGSSDSFMVRQREHGFENSSDPLNLNGFDHPRNGLDKRSSVNMDDDSCIVTREAGSNTRNAIDIGSEISSYHQTDGNERKEINYEPHDLSLMPERETEKLSAGYDPALDFGSRDMKKSNQQAAGVAKKSVRDPKSRRLSNDAAADKRKASGPIRKGRPTKMSPLDEARARADKLRNFKANLLIMKKEKEEEERKRIEALKIARQKRIASKSNSAAGGQSQLPARKKLVNKFSPGAPRASKFSDSEPGSLSPLQRLPIRSASLGSNESQRLPKSGKLSTTGSKSTVNRLTRSISPLPPSKRETIATVNRVTRSTSPLPLSKRVSLDSQNKSVSRIRRLSEPKIGNSGASSSSVRSLRTVASSKKATDTPEIKKISAIVNYDIAKIASLPELKIKPTKGPTNVLVNGADKIKSSASEIKPSGSKNESLGQNDVNETPVIEKTVVMVLPNSARSISADQTKREKATEITPESGNDLVLVRLETLSDLVTETPKFLTSQSVAVKPYEAPYARVSSLEDSCTVYSECSQAPAPSVHSNKAALETGKVLVPEKKISETLEQSQTKESASKGLIKLLKFGKKSQSSSTSEYHTESDNASVNSNKDHGSAVTAATTSEAFTLKNLISQDETPTAAAASQKSSRHFSLLSPFKNKKTVS</sequence>
<reference evidence="3" key="2">
    <citation type="submission" date="2025-08" db="UniProtKB">
        <authorList>
            <consortium name="RefSeq"/>
        </authorList>
    </citation>
    <scope>IDENTIFICATION</scope>
    <source>
        <tissue evidence="3">Leaf</tissue>
    </source>
</reference>
<dbReference type="AlphaFoldDB" id="A0A6J0NH58"/>
<feature type="compositionally biased region" description="Basic and acidic residues" evidence="1">
    <location>
        <begin position="404"/>
        <end position="421"/>
    </location>
</feature>
<evidence type="ECO:0000313" key="3">
    <source>
        <dbReference type="RefSeq" id="XP_018483890.2"/>
    </source>
</evidence>
<accession>A0A6J0NH58</accession>
<dbReference type="PANTHER" id="PTHR31008">
    <property type="entry name" value="COP1-INTERACTING PROTEIN-RELATED"/>
    <property type="match status" value="1"/>
</dbReference>
<feature type="region of interest" description="Disordered" evidence="1">
    <location>
        <begin position="599"/>
        <end position="665"/>
    </location>
</feature>
<feature type="compositionally biased region" description="Basic and acidic residues" evidence="1">
    <location>
        <begin position="624"/>
        <end position="643"/>
    </location>
</feature>
<name>A0A6J0NH58_RAPSA</name>
<organism evidence="2 3">
    <name type="scientific">Raphanus sativus</name>
    <name type="common">Radish</name>
    <name type="synonym">Raphanus raphanistrum var. sativus</name>
    <dbReference type="NCBI Taxonomy" id="3726"/>
    <lineage>
        <taxon>Eukaryota</taxon>
        <taxon>Viridiplantae</taxon>
        <taxon>Streptophyta</taxon>
        <taxon>Embryophyta</taxon>
        <taxon>Tracheophyta</taxon>
        <taxon>Spermatophyta</taxon>
        <taxon>Magnoliopsida</taxon>
        <taxon>eudicotyledons</taxon>
        <taxon>Gunneridae</taxon>
        <taxon>Pentapetalae</taxon>
        <taxon>rosids</taxon>
        <taxon>malvids</taxon>
        <taxon>Brassicales</taxon>
        <taxon>Brassicaceae</taxon>
        <taxon>Brassiceae</taxon>
        <taxon>Raphanus</taxon>
    </lineage>
</organism>
<reference evidence="2" key="1">
    <citation type="journal article" date="2019" name="Database">
        <title>The radish genome database (RadishGD): an integrated information resource for radish genomics.</title>
        <authorList>
            <person name="Yu H.J."/>
            <person name="Baek S."/>
            <person name="Lee Y.J."/>
            <person name="Cho A."/>
            <person name="Mun J.H."/>
        </authorList>
    </citation>
    <scope>NUCLEOTIDE SEQUENCE [LARGE SCALE GENOMIC DNA]</scope>
    <source>
        <strain evidence="2">cv. WK10039</strain>
    </source>
</reference>
<evidence type="ECO:0000313" key="2">
    <source>
        <dbReference type="Proteomes" id="UP000504610"/>
    </source>
</evidence>
<dbReference type="OrthoDB" id="1928292at2759"/>
<dbReference type="PANTHER" id="PTHR31008:SF2">
    <property type="entry name" value="COP1-INTERACTING PROTEIN-LIKE PROTEIN"/>
    <property type="match status" value="1"/>
</dbReference>
<feature type="compositionally biased region" description="Polar residues" evidence="1">
    <location>
        <begin position="1072"/>
        <end position="1090"/>
    </location>
</feature>
<feature type="region of interest" description="Disordered" evidence="1">
    <location>
        <begin position="1117"/>
        <end position="1145"/>
    </location>
</feature>
<feature type="compositionally biased region" description="Polar residues" evidence="1">
    <location>
        <begin position="756"/>
        <end position="765"/>
    </location>
</feature>
<dbReference type="GeneID" id="108854749"/>
<protein>
    <submittedName>
        <fullName evidence="3">COP1-interacting protein 7</fullName>
    </submittedName>
</protein>
<feature type="region of interest" description="Disordered" evidence="1">
    <location>
        <begin position="698"/>
        <end position="862"/>
    </location>
</feature>
<keyword evidence="2" id="KW-1185">Reference proteome</keyword>
<proteinExistence type="predicted"/>
<feature type="region of interest" description="Disordered" evidence="1">
    <location>
        <begin position="327"/>
        <end position="422"/>
    </location>
</feature>
<dbReference type="RefSeq" id="XP_018483890.2">
    <property type="nucleotide sequence ID" value="XM_018628388.2"/>
</dbReference>
<feature type="compositionally biased region" description="Polar residues" evidence="1">
    <location>
        <begin position="704"/>
        <end position="716"/>
    </location>
</feature>
<dbReference type="KEGG" id="rsz:108854749"/>
<evidence type="ECO:0000256" key="1">
    <source>
        <dbReference type="SAM" id="MobiDB-lite"/>
    </source>
</evidence>